<dbReference type="CDD" id="cd01998">
    <property type="entry name" value="MnmA_TRMU-like"/>
    <property type="match status" value="1"/>
</dbReference>
<evidence type="ECO:0000256" key="5">
    <source>
        <dbReference type="ARBA" id="ARBA00022840"/>
    </source>
</evidence>
<evidence type="ECO:0000313" key="13">
    <source>
        <dbReference type="Proteomes" id="UP001254165"/>
    </source>
</evidence>
<feature type="region of interest" description="Interaction with tRNA" evidence="9">
    <location>
        <begin position="308"/>
        <end position="309"/>
    </location>
</feature>
<name>A0ABU3NJS4_9CHLR</name>
<comment type="function">
    <text evidence="9">Catalyzes the 2-thiolation of uridine at the wobble position (U34) of tRNA, leading to the formation of s(2)U34.</text>
</comment>
<dbReference type="RefSeq" id="WP_315623755.1">
    <property type="nucleotide sequence ID" value="NZ_JAUHMF010000001.1"/>
</dbReference>
<evidence type="ECO:0000256" key="6">
    <source>
        <dbReference type="ARBA" id="ARBA00022884"/>
    </source>
</evidence>
<evidence type="ECO:0000256" key="2">
    <source>
        <dbReference type="ARBA" id="ARBA00022679"/>
    </source>
</evidence>
<keyword evidence="4 9" id="KW-0547">Nucleotide-binding</keyword>
<feature type="domain" description="tRNA-specific 2-thiouridylase MnmA-like C-terminal" evidence="10">
    <location>
        <begin position="283"/>
        <end position="357"/>
    </location>
</feature>
<comment type="caution">
    <text evidence="9">Lacks conserved residue(s) required for the propagation of feature annotation.</text>
</comment>
<evidence type="ECO:0000256" key="4">
    <source>
        <dbReference type="ARBA" id="ARBA00022741"/>
    </source>
</evidence>
<feature type="active site" description="Cysteine persulfide intermediate" evidence="9">
    <location>
        <position position="202"/>
    </location>
</feature>
<keyword evidence="13" id="KW-1185">Reference proteome</keyword>
<evidence type="ECO:0000313" key="12">
    <source>
        <dbReference type="EMBL" id="MDT8897105.1"/>
    </source>
</evidence>
<comment type="subcellular location">
    <subcellularLocation>
        <location evidence="9">Cytoplasm</location>
    </subcellularLocation>
</comment>
<dbReference type="SUPFAM" id="SSF52402">
    <property type="entry name" value="Adenine nucleotide alpha hydrolases-like"/>
    <property type="match status" value="1"/>
</dbReference>
<dbReference type="GO" id="GO:0103016">
    <property type="term" value="F:tRNA-uridine 2-sulfurtransferase activity"/>
    <property type="evidence" value="ECO:0007669"/>
    <property type="project" value="UniProtKB-EC"/>
</dbReference>
<feature type="binding site" evidence="9">
    <location>
        <position position="38"/>
    </location>
    <ligand>
        <name>ATP</name>
        <dbReference type="ChEBI" id="CHEBI:30616"/>
    </ligand>
</feature>
<keyword evidence="6 9" id="KW-0694">RNA-binding</keyword>
<dbReference type="EC" id="2.8.1.13" evidence="9"/>
<dbReference type="InterPro" id="IPR004506">
    <property type="entry name" value="MnmA-like"/>
</dbReference>
<protein>
    <recommendedName>
        <fullName evidence="9">tRNA-specific 2-thiouridylase MnmA</fullName>
        <ecNumber evidence="9">2.8.1.13</ecNumber>
    </recommendedName>
</protein>
<gene>
    <name evidence="9 12" type="primary">mnmA</name>
    <name evidence="12" type="ORF">QYE77_02420</name>
</gene>
<sequence length="363" mass="40646">METPRIRKVVVAMSGGVDSSVAAALLVEQGYDVVGMMLRLWSEPGKEDLNRCCTPDAMMMARRVAAKLGIPFYVIDVREKFREWVVGAFIQGYMAGMTPNPCLVCNRRIRWGVLLQQALSLGAEWLATGHYARIIQDERGQFLLLRGLDTSKDQSYVLSVLGQEELRHTLLPIGEFTKPQVRDLARKFGLPVAERSESQDLCFLAGEDYRDFLMRHAPEVIRPGLIVNRRGEVLGEHKGLAFYTIGQRKGLGIATSQPLYVVDKDIRQNLLVVGPQEDLGKRVLHAAPVNWILGEPPAEQFRAQVKIRYTASPLDATVVVETPQQVRVEFDQPVRDITPGQRAVFYQDDIVLGGSMIISTSMR</sequence>
<dbReference type="InterPro" id="IPR046884">
    <property type="entry name" value="MnmA-like_central"/>
</dbReference>
<dbReference type="EMBL" id="JAUHMF010000001">
    <property type="protein sequence ID" value="MDT8897105.1"/>
    <property type="molecule type" value="Genomic_DNA"/>
</dbReference>
<comment type="caution">
    <text evidence="12">The sequence shown here is derived from an EMBL/GenBank/DDBJ whole genome shotgun (WGS) entry which is preliminary data.</text>
</comment>
<dbReference type="Proteomes" id="UP001254165">
    <property type="component" value="Unassembled WGS sequence"/>
</dbReference>
<dbReference type="NCBIfam" id="TIGR00420">
    <property type="entry name" value="trmU"/>
    <property type="match status" value="1"/>
</dbReference>
<keyword evidence="5 9" id="KW-0067">ATP-binding</keyword>
<feature type="binding site" evidence="9">
    <location>
        <begin position="12"/>
        <end position="19"/>
    </location>
    <ligand>
        <name>ATP</name>
        <dbReference type="ChEBI" id="CHEBI:30616"/>
    </ligand>
</feature>
<comment type="catalytic activity">
    <reaction evidence="8 9">
        <text>S-sulfanyl-L-cysteinyl-[protein] + uridine(34) in tRNA + AH2 + ATP = 2-thiouridine(34) in tRNA + L-cysteinyl-[protein] + A + AMP + diphosphate + H(+)</text>
        <dbReference type="Rhea" id="RHEA:47032"/>
        <dbReference type="Rhea" id="RHEA-COMP:10131"/>
        <dbReference type="Rhea" id="RHEA-COMP:11726"/>
        <dbReference type="Rhea" id="RHEA-COMP:11727"/>
        <dbReference type="Rhea" id="RHEA-COMP:11728"/>
        <dbReference type="ChEBI" id="CHEBI:13193"/>
        <dbReference type="ChEBI" id="CHEBI:15378"/>
        <dbReference type="ChEBI" id="CHEBI:17499"/>
        <dbReference type="ChEBI" id="CHEBI:29950"/>
        <dbReference type="ChEBI" id="CHEBI:30616"/>
        <dbReference type="ChEBI" id="CHEBI:33019"/>
        <dbReference type="ChEBI" id="CHEBI:61963"/>
        <dbReference type="ChEBI" id="CHEBI:65315"/>
        <dbReference type="ChEBI" id="CHEBI:87170"/>
        <dbReference type="ChEBI" id="CHEBI:456215"/>
        <dbReference type="EC" id="2.8.1.13"/>
    </reaction>
</comment>
<dbReference type="InterPro" id="IPR023382">
    <property type="entry name" value="MnmA-like_central_sf"/>
</dbReference>
<feature type="disulfide bond" description="Alternate" evidence="9">
    <location>
        <begin position="105"/>
        <end position="202"/>
    </location>
</feature>
<evidence type="ECO:0000259" key="11">
    <source>
        <dbReference type="Pfam" id="PF20259"/>
    </source>
</evidence>
<feature type="region of interest" description="Interaction with tRNA" evidence="9">
    <location>
        <begin position="152"/>
        <end position="154"/>
    </location>
</feature>
<dbReference type="Pfam" id="PF20258">
    <property type="entry name" value="tRNA_Me_trans_C"/>
    <property type="match status" value="1"/>
</dbReference>
<evidence type="ECO:0000256" key="9">
    <source>
        <dbReference type="HAMAP-Rule" id="MF_00144"/>
    </source>
</evidence>
<keyword evidence="9" id="KW-0963">Cytoplasm</keyword>
<dbReference type="Gene3D" id="2.40.30.10">
    <property type="entry name" value="Translation factors"/>
    <property type="match status" value="1"/>
</dbReference>
<keyword evidence="7 9" id="KW-1015">Disulfide bond</keyword>
<feature type="site" description="Interaction with tRNA" evidence="9">
    <location>
        <position position="341"/>
    </location>
</feature>
<dbReference type="HAMAP" id="MF_00144">
    <property type="entry name" value="tRNA_thiouridyl_MnmA"/>
    <property type="match status" value="1"/>
</dbReference>
<dbReference type="InterPro" id="IPR014729">
    <property type="entry name" value="Rossmann-like_a/b/a_fold"/>
</dbReference>
<feature type="site" description="Interaction with tRNA" evidence="9">
    <location>
        <position position="130"/>
    </location>
</feature>
<dbReference type="PANTHER" id="PTHR11933">
    <property type="entry name" value="TRNA 5-METHYLAMINOMETHYL-2-THIOURIDYLATE -METHYLTRANSFERASE"/>
    <property type="match status" value="1"/>
</dbReference>
<organism evidence="12 13">
    <name type="scientific">Thermanaerothrix solaris</name>
    <dbReference type="NCBI Taxonomy" id="3058434"/>
    <lineage>
        <taxon>Bacteria</taxon>
        <taxon>Bacillati</taxon>
        <taxon>Chloroflexota</taxon>
        <taxon>Anaerolineae</taxon>
        <taxon>Anaerolineales</taxon>
        <taxon>Anaerolineaceae</taxon>
        <taxon>Thermanaerothrix</taxon>
    </lineage>
</organism>
<reference evidence="12 13" key="1">
    <citation type="submission" date="2023-07" db="EMBL/GenBank/DDBJ databases">
        <title>Novel species of Thermanaerothrix with wide hydrolytic capabilities.</title>
        <authorList>
            <person name="Zayulina K.S."/>
            <person name="Podosokorskaya O.A."/>
            <person name="Elcheninov A.G."/>
        </authorList>
    </citation>
    <scope>NUCLEOTIDE SEQUENCE [LARGE SCALE GENOMIC DNA]</scope>
    <source>
        <strain evidence="12 13">4228-RoL</strain>
    </source>
</reference>
<evidence type="ECO:0000256" key="7">
    <source>
        <dbReference type="ARBA" id="ARBA00023157"/>
    </source>
</evidence>
<feature type="domain" description="tRNA-specific 2-thiouridylase MnmA-like central" evidence="11">
    <location>
        <begin position="210"/>
        <end position="274"/>
    </location>
</feature>
<evidence type="ECO:0000256" key="1">
    <source>
        <dbReference type="ARBA" id="ARBA00022555"/>
    </source>
</evidence>
<comment type="similarity">
    <text evidence="9">Belongs to the MnmA/TRMU family.</text>
</comment>
<dbReference type="PANTHER" id="PTHR11933:SF5">
    <property type="entry name" value="MITOCHONDRIAL TRNA-SPECIFIC 2-THIOURIDYLASE 1"/>
    <property type="match status" value="1"/>
</dbReference>
<dbReference type="Pfam" id="PF20259">
    <property type="entry name" value="tRNA_Me_trans_M"/>
    <property type="match status" value="1"/>
</dbReference>
<keyword evidence="2 9" id="KW-0808">Transferase</keyword>
<accession>A0ABU3NJS4</accession>
<keyword evidence="1 9" id="KW-0820">tRNA-binding</keyword>
<evidence type="ECO:0000259" key="10">
    <source>
        <dbReference type="Pfam" id="PF20258"/>
    </source>
</evidence>
<evidence type="ECO:0000256" key="8">
    <source>
        <dbReference type="ARBA" id="ARBA00051542"/>
    </source>
</evidence>
<evidence type="ECO:0000256" key="3">
    <source>
        <dbReference type="ARBA" id="ARBA00022694"/>
    </source>
</evidence>
<dbReference type="Gene3D" id="3.40.50.620">
    <property type="entry name" value="HUPs"/>
    <property type="match status" value="1"/>
</dbReference>
<dbReference type="Gene3D" id="2.30.30.280">
    <property type="entry name" value="Adenine nucleotide alpha hydrolases-like domains"/>
    <property type="match status" value="1"/>
</dbReference>
<dbReference type="InterPro" id="IPR046885">
    <property type="entry name" value="MnmA-like_C"/>
</dbReference>
<feature type="binding site" evidence="9">
    <location>
        <position position="129"/>
    </location>
    <ligand>
        <name>ATP</name>
        <dbReference type="ChEBI" id="CHEBI:30616"/>
    </ligand>
</feature>
<feature type="active site" description="Nucleophile" evidence="9">
    <location>
        <position position="105"/>
    </location>
</feature>
<dbReference type="NCBIfam" id="NF001138">
    <property type="entry name" value="PRK00143.1"/>
    <property type="match status" value="1"/>
</dbReference>
<proteinExistence type="inferred from homology"/>
<keyword evidence="3 9" id="KW-0819">tRNA processing</keyword>
<dbReference type="Pfam" id="PF03054">
    <property type="entry name" value="tRNA_Me_trans"/>
    <property type="match status" value="1"/>
</dbReference>